<gene>
    <name evidence="10 11" type="primary">plsY</name>
    <name evidence="11" type="ORF">H8718_07905</name>
</gene>
<evidence type="ECO:0000256" key="7">
    <source>
        <dbReference type="ARBA" id="ARBA00023136"/>
    </source>
</evidence>
<evidence type="ECO:0000313" key="11">
    <source>
        <dbReference type="EMBL" id="MBC8579451.1"/>
    </source>
</evidence>
<comment type="pathway">
    <text evidence="10">Lipid metabolism; phospholipid metabolism.</text>
</comment>
<keyword evidence="11" id="KW-0012">Acyltransferase</keyword>
<evidence type="ECO:0000313" key="12">
    <source>
        <dbReference type="Proteomes" id="UP000655830"/>
    </source>
</evidence>
<evidence type="ECO:0000256" key="5">
    <source>
        <dbReference type="ARBA" id="ARBA00022989"/>
    </source>
</evidence>
<proteinExistence type="inferred from homology"/>
<keyword evidence="5 10" id="KW-1133">Transmembrane helix</keyword>
<comment type="subunit">
    <text evidence="10">Probably interacts with PlsX.</text>
</comment>
<dbReference type="PANTHER" id="PTHR30309:SF0">
    <property type="entry name" value="GLYCEROL-3-PHOSPHATE ACYLTRANSFERASE-RELATED"/>
    <property type="match status" value="1"/>
</dbReference>
<keyword evidence="3 10" id="KW-0808">Transferase</keyword>
<reference evidence="11" key="1">
    <citation type="submission" date="2020-08" db="EMBL/GenBank/DDBJ databases">
        <title>Genome public.</title>
        <authorList>
            <person name="Liu C."/>
            <person name="Sun Q."/>
        </authorList>
    </citation>
    <scope>NUCLEOTIDE SEQUENCE</scope>
    <source>
        <strain evidence="11">NSJ-12</strain>
    </source>
</reference>
<dbReference type="InterPro" id="IPR003811">
    <property type="entry name" value="G3P_acylTferase_PlsY"/>
</dbReference>
<dbReference type="GO" id="GO:0043772">
    <property type="term" value="F:acyl-phosphate glycerol-3-phosphate acyltransferase activity"/>
    <property type="evidence" value="ECO:0007669"/>
    <property type="project" value="UniProtKB-UniRule"/>
</dbReference>
<dbReference type="AlphaFoldDB" id="A0A926EH05"/>
<keyword evidence="6 10" id="KW-0443">Lipid metabolism</keyword>
<dbReference type="GO" id="GO:0005886">
    <property type="term" value="C:plasma membrane"/>
    <property type="evidence" value="ECO:0007669"/>
    <property type="project" value="UniProtKB-SubCell"/>
</dbReference>
<keyword evidence="8 10" id="KW-0594">Phospholipid biosynthesis</keyword>
<feature type="transmembrane region" description="Helical" evidence="10">
    <location>
        <begin position="51"/>
        <end position="70"/>
    </location>
</feature>
<keyword evidence="7 10" id="KW-0472">Membrane</keyword>
<keyword evidence="2 10" id="KW-0444">Lipid biosynthesis</keyword>
<evidence type="ECO:0000256" key="1">
    <source>
        <dbReference type="ARBA" id="ARBA00022475"/>
    </source>
</evidence>
<dbReference type="RefSeq" id="WP_249332506.1">
    <property type="nucleotide sequence ID" value="NZ_JACRSY010000010.1"/>
</dbReference>
<dbReference type="PANTHER" id="PTHR30309">
    <property type="entry name" value="INNER MEMBRANE PROTEIN YGIH"/>
    <property type="match status" value="1"/>
</dbReference>
<evidence type="ECO:0000256" key="2">
    <source>
        <dbReference type="ARBA" id="ARBA00022516"/>
    </source>
</evidence>
<protein>
    <recommendedName>
        <fullName evidence="10">Glycerol-3-phosphate acyltransferase</fullName>
    </recommendedName>
    <alternativeName>
        <fullName evidence="10">Acyl-PO4 G3P acyltransferase</fullName>
    </alternativeName>
    <alternativeName>
        <fullName evidence="10">Acyl-phosphate--glycerol-3-phosphate acyltransferase</fullName>
    </alternativeName>
    <alternativeName>
        <fullName evidence="10">G3P acyltransferase</fullName>
        <shortName evidence="10">GPAT</shortName>
        <ecNumber evidence="10">2.3.1.275</ecNumber>
    </alternativeName>
    <alternativeName>
        <fullName evidence="10">Lysophosphatidic acid synthase</fullName>
        <shortName evidence="10">LPA synthase</shortName>
    </alternativeName>
</protein>
<keyword evidence="9 10" id="KW-1208">Phospholipid metabolism</keyword>
<accession>A0A926EH05</accession>
<keyword evidence="1 10" id="KW-1003">Cell membrane</keyword>
<comment type="caution">
    <text evidence="11">The sequence shown here is derived from an EMBL/GenBank/DDBJ whole genome shotgun (WGS) entry which is preliminary data.</text>
</comment>
<evidence type="ECO:0000256" key="10">
    <source>
        <dbReference type="HAMAP-Rule" id="MF_01043"/>
    </source>
</evidence>
<dbReference type="GO" id="GO:0008654">
    <property type="term" value="P:phospholipid biosynthetic process"/>
    <property type="evidence" value="ECO:0007669"/>
    <property type="project" value="UniProtKB-UniRule"/>
</dbReference>
<evidence type="ECO:0000256" key="8">
    <source>
        <dbReference type="ARBA" id="ARBA00023209"/>
    </source>
</evidence>
<feature type="transmembrane region" description="Helical" evidence="10">
    <location>
        <begin position="107"/>
        <end position="131"/>
    </location>
</feature>
<comment type="similarity">
    <text evidence="10">Belongs to the PlsY family.</text>
</comment>
<comment type="function">
    <text evidence="10">Catalyzes the transfer of an acyl group from acyl-phosphate (acyl-PO(4)) to glycerol-3-phosphate (G3P) to form lysophosphatidic acid (LPA). This enzyme utilizes acyl-phosphate as fatty acyl donor, but not acyl-CoA or acyl-ACP.</text>
</comment>
<comment type="catalytic activity">
    <reaction evidence="10">
        <text>an acyl phosphate + sn-glycerol 3-phosphate = a 1-acyl-sn-glycero-3-phosphate + phosphate</text>
        <dbReference type="Rhea" id="RHEA:34075"/>
        <dbReference type="ChEBI" id="CHEBI:43474"/>
        <dbReference type="ChEBI" id="CHEBI:57597"/>
        <dbReference type="ChEBI" id="CHEBI:57970"/>
        <dbReference type="ChEBI" id="CHEBI:59918"/>
        <dbReference type="EC" id="2.3.1.275"/>
    </reaction>
</comment>
<keyword evidence="4 10" id="KW-0812">Transmembrane</keyword>
<dbReference type="EMBL" id="JACRSY010000010">
    <property type="protein sequence ID" value="MBC8579451.1"/>
    <property type="molecule type" value="Genomic_DNA"/>
</dbReference>
<sequence length="201" mass="21619">MYRLVALGLGYLLGGIQSAILYGRFKGIEIRNHGSGNAGATNTLRVLGKKAALIVFLCDVLKAVLAVILAKLLFPEMVLLAGLYAGIGAILGHSYPLFFKFKGGKGIAVTVGAIYMIDLPTALIVSLIFIISAWITRIVSISSLLLTSFIPILLFVFYKGNEHIVEIVTLGVVIAGITAYRHKANIKRLMEGTESKLGSKR</sequence>
<evidence type="ECO:0000256" key="6">
    <source>
        <dbReference type="ARBA" id="ARBA00023098"/>
    </source>
</evidence>
<feature type="transmembrane region" description="Helical" evidence="10">
    <location>
        <begin position="77"/>
        <end position="95"/>
    </location>
</feature>
<feature type="transmembrane region" description="Helical" evidence="10">
    <location>
        <begin position="138"/>
        <end position="158"/>
    </location>
</feature>
<dbReference type="Pfam" id="PF02660">
    <property type="entry name" value="G3P_acyltransf"/>
    <property type="match status" value="1"/>
</dbReference>
<keyword evidence="12" id="KW-1185">Reference proteome</keyword>
<comment type="subcellular location">
    <subcellularLocation>
        <location evidence="10">Cell membrane</location>
        <topology evidence="10">Multi-pass membrane protein</topology>
    </subcellularLocation>
</comment>
<dbReference type="Proteomes" id="UP000655830">
    <property type="component" value="Unassembled WGS sequence"/>
</dbReference>
<evidence type="ECO:0000256" key="9">
    <source>
        <dbReference type="ARBA" id="ARBA00023264"/>
    </source>
</evidence>
<name>A0A926EH05_9FIRM</name>
<organism evidence="11 12">
    <name type="scientific">Zhenhengia yiwuensis</name>
    <dbReference type="NCBI Taxonomy" id="2763666"/>
    <lineage>
        <taxon>Bacteria</taxon>
        <taxon>Bacillati</taxon>
        <taxon>Bacillota</taxon>
        <taxon>Clostridia</taxon>
        <taxon>Lachnospirales</taxon>
        <taxon>Lachnospiraceae</taxon>
        <taxon>Zhenhengia</taxon>
    </lineage>
</organism>
<dbReference type="HAMAP" id="MF_01043">
    <property type="entry name" value="PlsY"/>
    <property type="match status" value="1"/>
</dbReference>
<dbReference type="SMART" id="SM01207">
    <property type="entry name" value="G3P_acyltransf"/>
    <property type="match status" value="1"/>
</dbReference>
<dbReference type="EC" id="2.3.1.275" evidence="10"/>
<dbReference type="NCBIfam" id="TIGR00023">
    <property type="entry name" value="glycerol-3-phosphate 1-O-acyltransferase PlsY"/>
    <property type="match status" value="1"/>
</dbReference>
<evidence type="ECO:0000256" key="4">
    <source>
        <dbReference type="ARBA" id="ARBA00022692"/>
    </source>
</evidence>
<feature type="transmembrane region" description="Helical" evidence="10">
    <location>
        <begin position="164"/>
        <end position="180"/>
    </location>
</feature>
<evidence type="ECO:0000256" key="3">
    <source>
        <dbReference type="ARBA" id="ARBA00022679"/>
    </source>
</evidence>